<proteinExistence type="predicted"/>
<sequence length="298" mass="33044">MDDLLNTEYSSMWEDFVALLETEENPAATNFQILFPNSHRLLSSNANGFESLENLDQPWELPVPNFTTNQPPPASSETEMSYTEFSNPNAPVTTTTTKNYNTTSSKNQLCIDNWKKRWESDYNLCSTEQETSSARTCAFTGGVDVYNPPIVRNEDKSPTLETMMAETESSKNLMAPKLTFTSGGCKRSQRMLVPPGENEKKLVLSPKLSSSMKLSKNLDQSSPSSSTASATSLQDKKKRMTYSQACDILNPLSNNCGNLSVPLSSGLLPLRIGAERRGLAMMGESQFRVSLENCRIDK</sequence>
<dbReference type="Proteomes" id="UP001642540">
    <property type="component" value="Unassembled WGS sequence"/>
</dbReference>
<feature type="compositionally biased region" description="Polar residues" evidence="1">
    <location>
        <begin position="70"/>
        <end position="92"/>
    </location>
</feature>
<feature type="compositionally biased region" description="Low complexity" evidence="1">
    <location>
        <begin position="210"/>
        <end position="232"/>
    </location>
</feature>
<evidence type="ECO:0000313" key="3">
    <source>
        <dbReference type="Proteomes" id="UP001642540"/>
    </source>
</evidence>
<reference evidence="2 3" key="1">
    <citation type="submission" date="2024-08" db="EMBL/GenBank/DDBJ databases">
        <authorList>
            <person name="Cucini C."/>
            <person name="Frati F."/>
        </authorList>
    </citation>
    <scope>NUCLEOTIDE SEQUENCE [LARGE SCALE GENOMIC DNA]</scope>
</reference>
<comment type="caution">
    <text evidence="2">The sequence shown here is derived from an EMBL/GenBank/DDBJ whole genome shotgun (WGS) entry which is preliminary data.</text>
</comment>
<accession>A0ABP1QK38</accession>
<name>A0ABP1QK38_9HEXA</name>
<gene>
    <name evidence="2" type="ORF">ODALV1_LOCUS12224</name>
</gene>
<protein>
    <submittedName>
        <fullName evidence="2">Uncharacterized protein</fullName>
    </submittedName>
</protein>
<feature type="region of interest" description="Disordered" evidence="1">
    <location>
        <begin position="210"/>
        <end position="236"/>
    </location>
</feature>
<keyword evidence="3" id="KW-1185">Reference proteome</keyword>
<organism evidence="2 3">
    <name type="scientific">Orchesella dallaii</name>
    <dbReference type="NCBI Taxonomy" id="48710"/>
    <lineage>
        <taxon>Eukaryota</taxon>
        <taxon>Metazoa</taxon>
        <taxon>Ecdysozoa</taxon>
        <taxon>Arthropoda</taxon>
        <taxon>Hexapoda</taxon>
        <taxon>Collembola</taxon>
        <taxon>Entomobryomorpha</taxon>
        <taxon>Entomobryoidea</taxon>
        <taxon>Orchesellidae</taxon>
        <taxon>Orchesellinae</taxon>
        <taxon>Orchesella</taxon>
    </lineage>
</organism>
<evidence type="ECO:0000256" key="1">
    <source>
        <dbReference type="SAM" id="MobiDB-lite"/>
    </source>
</evidence>
<evidence type="ECO:0000313" key="2">
    <source>
        <dbReference type="EMBL" id="CAL8105900.1"/>
    </source>
</evidence>
<feature type="region of interest" description="Disordered" evidence="1">
    <location>
        <begin position="70"/>
        <end position="99"/>
    </location>
</feature>
<dbReference type="EMBL" id="CAXLJM020000036">
    <property type="protein sequence ID" value="CAL8105900.1"/>
    <property type="molecule type" value="Genomic_DNA"/>
</dbReference>